<dbReference type="AlphaFoldDB" id="A0A2P5DM37"/>
<dbReference type="OrthoDB" id="10301758at2759"/>
<gene>
    <name evidence="1" type="ORF">PanWU01x14_051910</name>
</gene>
<sequence length="63" mass="7115">MDLELDDHVQWTAPLNCTDDPLDLVPDVGGNAAHNWSISEVAPNLFIFTFKRAKDRMFVLEKG</sequence>
<dbReference type="EMBL" id="JXTB01000029">
    <property type="protein sequence ID" value="PON74359.1"/>
    <property type="molecule type" value="Genomic_DNA"/>
</dbReference>
<evidence type="ECO:0000313" key="1">
    <source>
        <dbReference type="EMBL" id="PON74359.1"/>
    </source>
</evidence>
<proteinExistence type="predicted"/>
<evidence type="ECO:0000313" key="2">
    <source>
        <dbReference type="Proteomes" id="UP000237105"/>
    </source>
</evidence>
<accession>A0A2P5DM37</accession>
<keyword evidence="2" id="KW-1185">Reference proteome</keyword>
<organism evidence="1 2">
    <name type="scientific">Parasponia andersonii</name>
    <name type="common">Sponia andersonii</name>
    <dbReference type="NCBI Taxonomy" id="3476"/>
    <lineage>
        <taxon>Eukaryota</taxon>
        <taxon>Viridiplantae</taxon>
        <taxon>Streptophyta</taxon>
        <taxon>Embryophyta</taxon>
        <taxon>Tracheophyta</taxon>
        <taxon>Spermatophyta</taxon>
        <taxon>Magnoliopsida</taxon>
        <taxon>eudicotyledons</taxon>
        <taxon>Gunneridae</taxon>
        <taxon>Pentapetalae</taxon>
        <taxon>rosids</taxon>
        <taxon>fabids</taxon>
        <taxon>Rosales</taxon>
        <taxon>Cannabaceae</taxon>
        <taxon>Parasponia</taxon>
    </lineage>
</organism>
<comment type="caution">
    <text evidence="1">The sequence shown here is derived from an EMBL/GenBank/DDBJ whole genome shotgun (WGS) entry which is preliminary data.</text>
</comment>
<dbReference type="Proteomes" id="UP000237105">
    <property type="component" value="Unassembled WGS sequence"/>
</dbReference>
<reference evidence="2" key="1">
    <citation type="submission" date="2016-06" db="EMBL/GenBank/DDBJ databases">
        <title>Parallel loss of symbiosis genes in relatives of nitrogen-fixing non-legume Parasponia.</title>
        <authorList>
            <person name="Van Velzen R."/>
            <person name="Holmer R."/>
            <person name="Bu F."/>
            <person name="Rutten L."/>
            <person name="Van Zeijl A."/>
            <person name="Liu W."/>
            <person name="Santuari L."/>
            <person name="Cao Q."/>
            <person name="Sharma T."/>
            <person name="Shen D."/>
            <person name="Roswanjaya Y."/>
            <person name="Wardhani T."/>
            <person name="Kalhor M.S."/>
            <person name="Jansen J."/>
            <person name="Van den Hoogen J."/>
            <person name="Gungor B."/>
            <person name="Hartog M."/>
            <person name="Hontelez J."/>
            <person name="Verver J."/>
            <person name="Yang W.-C."/>
            <person name="Schijlen E."/>
            <person name="Repin R."/>
            <person name="Schilthuizen M."/>
            <person name="Schranz E."/>
            <person name="Heidstra R."/>
            <person name="Miyata K."/>
            <person name="Fedorova E."/>
            <person name="Kohlen W."/>
            <person name="Bisseling T."/>
            <person name="Smit S."/>
            <person name="Geurts R."/>
        </authorList>
    </citation>
    <scope>NUCLEOTIDE SEQUENCE [LARGE SCALE GENOMIC DNA]</scope>
    <source>
        <strain evidence="2">cv. WU1-14</strain>
    </source>
</reference>
<protein>
    <submittedName>
        <fullName evidence="1">Uncharacterized protein</fullName>
    </submittedName>
</protein>
<name>A0A2P5DM37_PARAD</name>